<dbReference type="AlphaFoldDB" id="B4VZK3"/>
<accession>B4VZK3</accession>
<evidence type="ECO:0000313" key="2">
    <source>
        <dbReference type="Proteomes" id="UP000003835"/>
    </source>
</evidence>
<dbReference type="HOGENOM" id="CLU_2648261_0_0_3"/>
<reference evidence="1 2" key="1">
    <citation type="submission" date="2008-07" db="EMBL/GenBank/DDBJ databases">
        <authorList>
            <person name="Tandeau de Marsac N."/>
            <person name="Ferriera S."/>
            <person name="Johnson J."/>
            <person name="Kravitz S."/>
            <person name="Beeson K."/>
            <person name="Sutton G."/>
            <person name="Rogers Y.-H."/>
            <person name="Friedman R."/>
            <person name="Frazier M."/>
            <person name="Venter J.C."/>
        </authorList>
    </citation>
    <scope>NUCLEOTIDE SEQUENCE [LARGE SCALE GENOMIC DNA]</scope>
    <source>
        <strain evidence="1 2">PCC 7420</strain>
    </source>
</reference>
<proteinExistence type="predicted"/>
<protein>
    <submittedName>
        <fullName evidence="1">Uncharacterized protein</fullName>
    </submittedName>
</protein>
<name>B4VZK3_9CYAN</name>
<evidence type="ECO:0000313" key="1">
    <source>
        <dbReference type="EMBL" id="EDX72646.1"/>
    </source>
</evidence>
<dbReference type="STRING" id="118168.MC7420_4919"/>
<keyword evidence="2" id="KW-1185">Reference proteome</keyword>
<organism evidence="1 2">
    <name type="scientific">Coleofasciculus chthonoplastes PCC 7420</name>
    <dbReference type="NCBI Taxonomy" id="118168"/>
    <lineage>
        <taxon>Bacteria</taxon>
        <taxon>Bacillati</taxon>
        <taxon>Cyanobacteriota</taxon>
        <taxon>Cyanophyceae</taxon>
        <taxon>Coleofasciculales</taxon>
        <taxon>Coleofasciculaceae</taxon>
        <taxon>Coleofasciculus</taxon>
    </lineage>
</organism>
<dbReference type="OrthoDB" id="5476657at2"/>
<dbReference type="RefSeq" id="WP_006104101.1">
    <property type="nucleotide sequence ID" value="NZ_DS989862.1"/>
</dbReference>
<sequence length="76" mass="8724">MLTHFTIKTTDWEDAIAFLHRYTSIPTIGWGGRVLYESYWLCFDRLVPKPAPTDWVDDNPINLVRAGGLCLCSCDF</sequence>
<dbReference type="Proteomes" id="UP000003835">
    <property type="component" value="Unassembled WGS sequence"/>
</dbReference>
<dbReference type="EMBL" id="DS989862">
    <property type="protein sequence ID" value="EDX72646.1"/>
    <property type="molecule type" value="Genomic_DNA"/>
</dbReference>
<gene>
    <name evidence="1" type="ORF">MC7420_4919</name>
</gene>